<protein>
    <recommendedName>
        <fullName evidence="4">BZIP domain-containing protein</fullName>
    </recommendedName>
</protein>
<name>T0SA92_SAPDV</name>
<feature type="compositionally biased region" description="Basic and acidic residues" evidence="1">
    <location>
        <begin position="1"/>
        <end position="13"/>
    </location>
</feature>
<dbReference type="Proteomes" id="UP000030762">
    <property type="component" value="Unassembled WGS sequence"/>
</dbReference>
<dbReference type="OrthoDB" id="59877at2759"/>
<dbReference type="GeneID" id="19941796"/>
<dbReference type="AlphaFoldDB" id="T0SA92"/>
<proteinExistence type="predicted"/>
<evidence type="ECO:0000313" key="3">
    <source>
        <dbReference type="Proteomes" id="UP000030762"/>
    </source>
</evidence>
<evidence type="ECO:0000256" key="1">
    <source>
        <dbReference type="SAM" id="MobiDB-lite"/>
    </source>
</evidence>
<keyword evidence="3" id="KW-1185">Reference proteome</keyword>
<organism evidence="2 3">
    <name type="scientific">Saprolegnia diclina (strain VS20)</name>
    <dbReference type="NCBI Taxonomy" id="1156394"/>
    <lineage>
        <taxon>Eukaryota</taxon>
        <taxon>Sar</taxon>
        <taxon>Stramenopiles</taxon>
        <taxon>Oomycota</taxon>
        <taxon>Saprolegniomycetes</taxon>
        <taxon>Saprolegniales</taxon>
        <taxon>Saprolegniaceae</taxon>
        <taxon>Saprolegnia</taxon>
    </lineage>
</organism>
<feature type="region of interest" description="Disordered" evidence="1">
    <location>
        <begin position="1"/>
        <end position="29"/>
    </location>
</feature>
<dbReference type="RefSeq" id="XP_008604802.1">
    <property type="nucleotide sequence ID" value="XM_008606580.1"/>
</dbReference>
<evidence type="ECO:0000313" key="2">
    <source>
        <dbReference type="EMBL" id="EQC42233.1"/>
    </source>
</evidence>
<evidence type="ECO:0008006" key="4">
    <source>
        <dbReference type="Google" id="ProtNLM"/>
    </source>
</evidence>
<dbReference type="InParanoid" id="T0SA92"/>
<gene>
    <name evidence="2" type="ORF">SDRG_01069</name>
</gene>
<dbReference type="OMA" id="RRNSHAW"/>
<feature type="compositionally biased region" description="Basic residues" evidence="1">
    <location>
        <begin position="14"/>
        <end position="27"/>
    </location>
</feature>
<dbReference type="VEuPathDB" id="FungiDB:SDRG_01069"/>
<sequence length="320" mass="36893">MSVPEAERLDQLRARKRRNSHAWRQRQRSSMETLRRQMADLERYVAGLHLVLGSAPDRTQNVDLSRRFSNLLIEKEFLKRETATLQAALDRRNLFLRAVQPSIPRCDLSDPRIQDDMFLFDHLQNVMRHVHHDIPAALASGNPSVDMIHGWRAESIEDGLKLMFKLERTVGLLHLDDVRYMSEYHWAQRNQKETYLNINKKAVDFSVIRRPQQDLSIVECILKDPDAVRVMIQFQTYLTNGFDYCTINLSPDLNRMTTFMLVSVRVAHGEIVTTAVGGGTAIVDLPNALLLRGLVSQLNQWENVLRAHYGQPETESVSPR</sequence>
<accession>T0SA92</accession>
<dbReference type="EMBL" id="JH767133">
    <property type="protein sequence ID" value="EQC42233.1"/>
    <property type="molecule type" value="Genomic_DNA"/>
</dbReference>
<reference evidence="2 3" key="1">
    <citation type="submission" date="2012-04" db="EMBL/GenBank/DDBJ databases">
        <title>The Genome Sequence of Saprolegnia declina VS20.</title>
        <authorList>
            <consortium name="The Broad Institute Genome Sequencing Platform"/>
            <person name="Russ C."/>
            <person name="Nusbaum C."/>
            <person name="Tyler B."/>
            <person name="van West P."/>
            <person name="Dieguez-Uribeondo J."/>
            <person name="de Bruijn I."/>
            <person name="Tripathy S."/>
            <person name="Jiang R."/>
            <person name="Young S.K."/>
            <person name="Zeng Q."/>
            <person name="Gargeya S."/>
            <person name="Fitzgerald M."/>
            <person name="Haas B."/>
            <person name="Abouelleil A."/>
            <person name="Alvarado L."/>
            <person name="Arachchi H.M."/>
            <person name="Berlin A."/>
            <person name="Chapman S.B."/>
            <person name="Goldberg J."/>
            <person name="Griggs A."/>
            <person name="Gujja S."/>
            <person name="Hansen M."/>
            <person name="Howarth C."/>
            <person name="Imamovic A."/>
            <person name="Larimer J."/>
            <person name="McCowen C."/>
            <person name="Montmayeur A."/>
            <person name="Murphy C."/>
            <person name="Neiman D."/>
            <person name="Pearson M."/>
            <person name="Priest M."/>
            <person name="Roberts A."/>
            <person name="Saif S."/>
            <person name="Shea T."/>
            <person name="Sisk P."/>
            <person name="Sykes S."/>
            <person name="Wortman J."/>
            <person name="Nusbaum C."/>
            <person name="Birren B."/>
        </authorList>
    </citation>
    <scope>NUCLEOTIDE SEQUENCE [LARGE SCALE GENOMIC DNA]</scope>
    <source>
        <strain evidence="2 3">VS20</strain>
    </source>
</reference>